<feature type="domain" description="N-acetyltransferase" evidence="1">
    <location>
        <begin position="6"/>
        <end position="157"/>
    </location>
</feature>
<organism evidence="2">
    <name type="scientific">marine sediment metagenome</name>
    <dbReference type="NCBI Taxonomy" id="412755"/>
    <lineage>
        <taxon>unclassified sequences</taxon>
        <taxon>metagenomes</taxon>
        <taxon>ecological metagenomes</taxon>
    </lineage>
</organism>
<evidence type="ECO:0000259" key="1">
    <source>
        <dbReference type="PROSITE" id="PS51186"/>
    </source>
</evidence>
<dbReference type="PANTHER" id="PTHR43617">
    <property type="entry name" value="L-AMINO ACID N-ACETYLTRANSFERASE"/>
    <property type="match status" value="1"/>
</dbReference>
<dbReference type="InterPro" id="IPR016181">
    <property type="entry name" value="Acyl_CoA_acyltransferase"/>
</dbReference>
<gene>
    <name evidence="2" type="ORF">LCGC14_1325810</name>
</gene>
<dbReference type="InterPro" id="IPR000182">
    <property type="entry name" value="GNAT_dom"/>
</dbReference>
<dbReference type="PANTHER" id="PTHR43617:SF38">
    <property type="entry name" value="N-ACETYLTRANSFERASE DOMAIN-CONTAINING PROTEIN"/>
    <property type="match status" value="1"/>
</dbReference>
<dbReference type="CDD" id="cd04301">
    <property type="entry name" value="NAT_SF"/>
    <property type="match status" value="1"/>
</dbReference>
<dbReference type="SUPFAM" id="SSF55729">
    <property type="entry name" value="Acyl-CoA N-acyltransferases (Nat)"/>
    <property type="match status" value="1"/>
</dbReference>
<sequence>MKMGDVTIAKGTLIDEEQLTKTFQHFKDKETMKNRAKCFLSHNNTILAKDGNRIIGKMLWYLKEDPSFGVVEFEELYVFEEYRRKGIGSELLRTSITAVRDHFKNLGIEPRRIFLFVDENNKIARKLYEKFGFEYITNLGHLHSESENDLFYLLDLTKTN</sequence>
<dbReference type="GO" id="GO:0016747">
    <property type="term" value="F:acyltransferase activity, transferring groups other than amino-acyl groups"/>
    <property type="evidence" value="ECO:0007669"/>
    <property type="project" value="InterPro"/>
</dbReference>
<protein>
    <recommendedName>
        <fullName evidence="1">N-acetyltransferase domain-containing protein</fullName>
    </recommendedName>
</protein>
<dbReference type="InterPro" id="IPR050276">
    <property type="entry name" value="MshD_Acetyltransferase"/>
</dbReference>
<dbReference type="Gene3D" id="3.40.630.30">
    <property type="match status" value="1"/>
</dbReference>
<accession>A0A0F9NKI6</accession>
<dbReference type="EMBL" id="LAZR01007958">
    <property type="protein sequence ID" value="KKM81832.1"/>
    <property type="molecule type" value="Genomic_DNA"/>
</dbReference>
<evidence type="ECO:0000313" key="2">
    <source>
        <dbReference type="EMBL" id="KKM81832.1"/>
    </source>
</evidence>
<reference evidence="2" key="1">
    <citation type="journal article" date="2015" name="Nature">
        <title>Complex archaea that bridge the gap between prokaryotes and eukaryotes.</title>
        <authorList>
            <person name="Spang A."/>
            <person name="Saw J.H."/>
            <person name="Jorgensen S.L."/>
            <person name="Zaremba-Niedzwiedzka K."/>
            <person name="Martijn J."/>
            <person name="Lind A.E."/>
            <person name="van Eijk R."/>
            <person name="Schleper C."/>
            <person name="Guy L."/>
            <person name="Ettema T.J."/>
        </authorList>
    </citation>
    <scope>NUCLEOTIDE SEQUENCE</scope>
</reference>
<proteinExistence type="predicted"/>
<name>A0A0F9NKI6_9ZZZZ</name>
<comment type="caution">
    <text evidence="2">The sequence shown here is derived from an EMBL/GenBank/DDBJ whole genome shotgun (WGS) entry which is preliminary data.</text>
</comment>
<dbReference type="Pfam" id="PF00583">
    <property type="entry name" value="Acetyltransf_1"/>
    <property type="match status" value="1"/>
</dbReference>
<dbReference type="AlphaFoldDB" id="A0A0F9NKI6"/>
<dbReference type="PROSITE" id="PS51186">
    <property type="entry name" value="GNAT"/>
    <property type="match status" value="1"/>
</dbReference>